<keyword evidence="4 12" id="KW-0894">Sodium channel</keyword>
<feature type="transmembrane region" description="Helical" evidence="13">
    <location>
        <begin position="417"/>
        <end position="443"/>
    </location>
</feature>
<evidence type="ECO:0000313" key="14">
    <source>
        <dbReference type="EMBL" id="CAF4948865.1"/>
    </source>
</evidence>
<keyword evidence="15" id="KW-1185">Reference proteome</keyword>
<evidence type="ECO:0000256" key="13">
    <source>
        <dbReference type="SAM" id="Phobius"/>
    </source>
</evidence>
<evidence type="ECO:0008006" key="16">
    <source>
        <dbReference type="Google" id="ProtNLM"/>
    </source>
</evidence>
<dbReference type="Pfam" id="PF00858">
    <property type="entry name" value="ASC"/>
    <property type="match status" value="1"/>
</dbReference>
<protein>
    <recommendedName>
        <fullName evidence="16">Sodium channel protein Nach</fullName>
    </recommendedName>
</protein>
<organism evidence="14 15">
    <name type="scientific">Pieris macdunnoughi</name>
    <dbReference type="NCBI Taxonomy" id="345717"/>
    <lineage>
        <taxon>Eukaryota</taxon>
        <taxon>Metazoa</taxon>
        <taxon>Ecdysozoa</taxon>
        <taxon>Arthropoda</taxon>
        <taxon>Hexapoda</taxon>
        <taxon>Insecta</taxon>
        <taxon>Pterygota</taxon>
        <taxon>Neoptera</taxon>
        <taxon>Endopterygota</taxon>
        <taxon>Lepidoptera</taxon>
        <taxon>Glossata</taxon>
        <taxon>Ditrysia</taxon>
        <taxon>Papilionoidea</taxon>
        <taxon>Pieridae</taxon>
        <taxon>Pierinae</taxon>
        <taxon>Pieris</taxon>
    </lineage>
</organism>
<gene>
    <name evidence="14" type="ORF">PMACD_LOCUS15482</name>
</gene>
<evidence type="ECO:0000256" key="6">
    <source>
        <dbReference type="ARBA" id="ARBA00022989"/>
    </source>
</evidence>
<feature type="transmembrane region" description="Helical" evidence="13">
    <location>
        <begin position="27"/>
        <end position="46"/>
    </location>
</feature>
<keyword evidence="5 12" id="KW-0812">Transmembrane</keyword>
<evidence type="ECO:0000256" key="5">
    <source>
        <dbReference type="ARBA" id="ARBA00022692"/>
    </source>
</evidence>
<dbReference type="PANTHER" id="PTHR11690:SF300">
    <property type="entry name" value="PICKPOCKET PROTEIN 19"/>
    <property type="match status" value="1"/>
</dbReference>
<comment type="subcellular location">
    <subcellularLocation>
        <location evidence="1">Membrane</location>
        <topology evidence="1">Multi-pass membrane protein</topology>
    </subcellularLocation>
</comment>
<evidence type="ECO:0000256" key="3">
    <source>
        <dbReference type="ARBA" id="ARBA00022448"/>
    </source>
</evidence>
<keyword evidence="11 12" id="KW-0407">Ion channel</keyword>
<dbReference type="AlphaFoldDB" id="A0A821XX91"/>
<evidence type="ECO:0000256" key="1">
    <source>
        <dbReference type="ARBA" id="ARBA00004141"/>
    </source>
</evidence>
<dbReference type="GO" id="GO:0005886">
    <property type="term" value="C:plasma membrane"/>
    <property type="evidence" value="ECO:0007669"/>
    <property type="project" value="TreeGrafter"/>
</dbReference>
<dbReference type="EMBL" id="CAJOBZ010000071">
    <property type="protein sequence ID" value="CAF4948865.1"/>
    <property type="molecule type" value="Genomic_DNA"/>
</dbReference>
<keyword evidence="10 12" id="KW-0739">Sodium transport</keyword>
<evidence type="ECO:0000256" key="9">
    <source>
        <dbReference type="ARBA" id="ARBA00023136"/>
    </source>
</evidence>
<sequence length="465" mass="53855">MDWIELLNRAQFHGAARLASSRDRFQWLIAHLIFIFCSVAVVYVTVTRFYDNPTYIVQLTPVMSLKNFPTIVVCPQVHFLDHKIDEFLSKLVFPPSTNITYIREVLPQLAALYSSDTVYEVKDLESILELLAYNKLDVESASLRLTATCDETILKCSWRGRDANCSSLFHMELTRYGFCCIFNGRSFRREVREPKLIKKEVEKMHIYKMGIMYGLNIAIEQNVSKPPVNLDLSYKWITALSPGNMYVDVVSNGVPIPPGIEVWAGYTMKSIQLSEEARSLSPKLRRCYLANEPLKYFPVYQRRYCMFECKMDRVALRCKCALLNYPPVLGMPICGPRQLACARAAADRFDVCQCPLACEKETLNTRHFSFPLTPDTPTYDTFYDNLDLSKVTIIRLYVHGYTKTVNSRRSYFSRSNLFGQLGGVFNIFFGCSILTVLELLFLLRRYIRERRLATHQQRETWPFTR</sequence>
<keyword evidence="8 12" id="KW-0406">Ion transport</keyword>
<dbReference type="OrthoDB" id="5874059at2759"/>
<keyword evidence="9 13" id="KW-0472">Membrane</keyword>
<dbReference type="Proteomes" id="UP000663880">
    <property type="component" value="Unassembled WGS sequence"/>
</dbReference>
<evidence type="ECO:0000313" key="15">
    <source>
        <dbReference type="Proteomes" id="UP000663880"/>
    </source>
</evidence>
<keyword evidence="7" id="KW-0915">Sodium</keyword>
<accession>A0A821XX91</accession>
<evidence type="ECO:0000256" key="2">
    <source>
        <dbReference type="ARBA" id="ARBA00007193"/>
    </source>
</evidence>
<evidence type="ECO:0000256" key="12">
    <source>
        <dbReference type="RuleBase" id="RU000679"/>
    </source>
</evidence>
<evidence type="ECO:0000256" key="7">
    <source>
        <dbReference type="ARBA" id="ARBA00023053"/>
    </source>
</evidence>
<comment type="similarity">
    <text evidence="2 12">Belongs to the amiloride-sensitive sodium channel (TC 1.A.6) family.</text>
</comment>
<comment type="caution">
    <text evidence="14">The sequence shown here is derived from an EMBL/GenBank/DDBJ whole genome shotgun (WGS) entry which is preliminary data.</text>
</comment>
<keyword evidence="3 12" id="KW-0813">Transport</keyword>
<keyword evidence="6 13" id="KW-1133">Transmembrane helix</keyword>
<evidence type="ECO:0000256" key="10">
    <source>
        <dbReference type="ARBA" id="ARBA00023201"/>
    </source>
</evidence>
<evidence type="ECO:0000256" key="11">
    <source>
        <dbReference type="ARBA" id="ARBA00023303"/>
    </source>
</evidence>
<dbReference type="InterPro" id="IPR001873">
    <property type="entry name" value="ENaC"/>
</dbReference>
<dbReference type="GO" id="GO:0015280">
    <property type="term" value="F:ligand-gated sodium channel activity"/>
    <property type="evidence" value="ECO:0007669"/>
    <property type="project" value="TreeGrafter"/>
</dbReference>
<proteinExistence type="inferred from homology"/>
<reference evidence="14" key="1">
    <citation type="submission" date="2021-02" db="EMBL/GenBank/DDBJ databases">
        <authorList>
            <person name="Steward A R."/>
        </authorList>
    </citation>
    <scope>NUCLEOTIDE SEQUENCE</scope>
</reference>
<dbReference type="Gene3D" id="1.10.287.770">
    <property type="entry name" value="YojJ-like"/>
    <property type="match status" value="1"/>
</dbReference>
<dbReference type="Gene3D" id="2.60.470.10">
    <property type="entry name" value="Acid-sensing ion channels like domains"/>
    <property type="match status" value="1"/>
</dbReference>
<evidence type="ECO:0000256" key="8">
    <source>
        <dbReference type="ARBA" id="ARBA00023065"/>
    </source>
</evidence>
<evidence type="ECO:0000256" key="4">
    <source>
        <dbReference type="ARBA" id="ARBA00022461"/>
    </source>
</evidence>
<dbReference type="PANTHER" id="PTHR11690">
    <property type="entry name" value="AMILORIDE-SENSITIVE SODIUM CHANNEL-RELATED"/>
    <property type="match status" value="1"/>
</dbReference>
<name>A0A821XX91_9NEOP</name>